<accession>A0A5B7E1H3</accession>
<evidence type="ECO:0000313" key="1">
    <source>
        <dbReference type="EMBL" id="MPC26674.1"/>
    </source>
</evidence>
<evidence type="ECO:0000313" key="2">
    <source>
        <dbReference type="Proteomes" id="UP000324222"/>
    </source>
</evidence>
<keyword evidence="2" id="KW-1185">Reference proteome</keyword>
<proteinExistence type="predicted"/>
<organism evidence="1 2">
    <name type="scientific">Portunus trituberculatus</name>
    <name type="common">Swimming crab</name>
    <name type="synonym">Neptunus trituberculatus</name>
    <dbReference type="NCBI Taxonomy" id="210409"/>
    <lineage>
        <taxon>Eukaryota</taxon>
        <taxon>Metazoa</taxon>
        <taxon>Ecdysozoa</taxon>
        <taxon>Arthropoda</taxon>
        <taxon>Crustacea</taxon>
        <taxon>Multicrustacea</taxon>
        <taxon>Malacostraca</taxon>
        <taxon>Eumalacostraca</taxon>
        <taxon>Eucarida</taxon>
        <taxon>Decapoda</taxon>
        <taxon>Pleocyemata</taxon>
        <taxon>Brachyura</taxon>
        <taxon>Eubrachyura</taxon>
        <taxon>Portunoidea</taxon>
        <taxon>Portunidae</taxon>
        <taxon>Portuninae</taxon>
        <taxon>Portunus</taxon>
    </lineage>
</organism>
<dbReference type="Proteomes" id="UP000324222">
    <property type="component" value="Unassembled WGS sequence"/>
</dbReference>
<comment type="caution">
    <text evidence="1">The sequence shown here is derived from an EMBL/GenBank/DDBJ whole genome shotgun (WGS) entry which is preliminary data.</text>
</comment>
<sequence length="104" mass="12366">MLDNLKWDILQTRHTLHQAEMFFKVHQGLVSIHMPQDITRVTRSLNKKYGQEEQHTYSHPSTRVDCYLYSMFLRAVQVWDRLPEEAVTASNTHRFRRTALPAIQ</sequence>
<name>A0A5B7E1H3_PORTR</name>
<dbReference type="EMBL" id="VSRR010001633">
    <property type="protein sequence ID" value="MPC26674.1"/>
    <property type="molecule type" value="Genomic_DNA"/>
</dbReference>
<gene>
    <name evidence="1" type="ORF">E2C01_019820</name>
</gene>
<protein>
    <submittedName>
        <fullName evidence="1">Uncharacterized protein</fullName>
    </submittedName>
</protein>
<reference evidence="1 2" key="1">
    <citation type="submission" date="2019-05" db="EMBL/GenBank/DDBJ databases">
        <title>Another draft genome of Portunus trituberculatus and its Hox gene families provides insights of decapod evolution.</title>
        <authorList>
            <person name="Jeong J.-H."/>
            <person name="Song I."/>
            <person name="Kim S."/>
            <person name="Choi T."/>
            <person name="Kim D."/>
            <person name="Ryu S."/>
            <person name="Kim W."/>
        </authorList>
    </citation>
    <scope>NUCLEOTIDE SEQUENCE [LARGE SCALE GENOMIC DNA]</scope>
    <source>
        <tissue evidence="1">Muscle</tissue>
    </source>
</reference>
<dbReference type="AlphaFoldDB" id="A0A5B7E1H3"/>